<keyword evidence="1" id="KW-1133">Transmembrane helix</keyword>
<protein>
    <submittedName>
        <fullName evidence="2">Secretion system protein</fullName>
    </submittedName>
</protein>
<keyword evidence="3" id="KW-1185">Reference proteome</keyword>
<dbReference type="Proteomes" id="UP001597277">
    <property type="component" value="Unassembled WGS sequence"/>
</dbReference>
<feature type="transmembrane region" description="Helical" evidence="1">
    <location>
        <begin position="162"/>
        <end position="183"/>
    </location>
</feature>
<dbReference type="EMBL" id="JBHUEE010000014">
    <property type="protein sequence ID" value="MFD1719842.1"/>
    <property type="molecule type" value="Genomic_DNA"/>
</dbReference>
<gene>
    <name evidence="2" type="ORF">ACFSE6_18535</name>
</gene>
<evidence type="ECO:0000313" key="2">
    <source>
        <dbReference type="EMBL" id="MFD1719842.1"/>
    </source>
</evidence>
<reference evidence="3" key="1">
    <citation type="journal article" date="2019" name="Int. J. Syst. Evol. Microbiol.">
        <title>The Global Catalogue of Microorganisms (GCM) 10K type strain sequencing project: providing services to taxonomists for standard genome sequencing and annotation.</title>
        <authorList>
            <consortium name="The Broad Institute Genomics Platform"/>
            <consortium name="The Broad Institute Genome Sequencing Center for Infectious Disease"/>
            <person name="Wu L."/>
            <person name="Ma J."/>
        </authorList>
    </citation>
    <scope>NUCLEOTIDE SEQUENCE [LARGE SCALE GENOMIC DNA]</scope>
    <source>
        <strain evidence="3">JCM 17130</strain>
    </source>
</reference>
<dbReference type="RefSeq" id="WP_388010941.1">
    <property type="nucleotide sequence ID" value="NZ_JBHUEE010000014.1"/>
</dbReference>
<evidence type="ECO:0000313" key="3">
    <source>
        <dbReference type="Proteomes" id="UP001597277"/>
    </source>
</evidence>
<proteinExistence type="predicted"/>
<keyword evidence="1" id="KW-0812">Transmembrane</keyword>
<keyword evidence="1" id="KW-0472">Membrane</keyword>
<accession>A0ABW4LA47</accession>
<evidence type="ECO:0000256" key="1">
    <source>
        <dbReference type="SAM" id="Phobius"/>
    </source>
</evidence>
<name>A0ABW4LA47_9MICO</name>
<comment type="caution">
    <text evidence="2">The sequence shown here is derived from an EMBL/GenBank/DDBJ whole genome shotgun (WGS) entry which is preliminary data.</text>
</comment>
<organism evidence="2 3">
    <name type="scientific">Georgenia deserti</name>
    <dbReference type="NCBI Taxonomy" id="2093781"/>
    <lineage>
        <taxon>Bacteria</taxon>
        <taxon>Bacillati</taxon>
        <taxon>Actinomycetota</taxon>
        <taxon>Actinomycetes</taxon>
        <taxon>Micrococcales</taxon>
        <taxon>Bogoriellaceae</taxon>
        <taxon>Georgenia</taxon>
    </lineage>
</organism>
<sequence length="185" mass="18595">MTPAVVLVLGVVAVLPWLLTRRGPLPPRRPAPATTSVGGVDVAVLLDLADAALSAGSSVPGTLTALGRAVDPAQGAGTTGTTLAEAGRSLLLGAPWAEAWDDAPPSLHPLRDALEPAWVDGAAPGPLLRQAAAGLRAARTRQAQEAAARLGVRLVLPLGLCYLPAFVLVGVVPVVLGAGWLVLGS</sequence>